<sequence>MAYTQMKLVAATIIEMFEVEMVVTTAEKSPPEHVLSLTIRMKDGLK</sequence>
<dbReference type="EMBL" id="BKCJ011192537">
    <property type="protein sequence ID" value="GFD01628.1"/>
    <property type="molecule type" value="Genomic_DNA"/>
</dbReference>
<reference evidence="1" key="1">
    <citation type="journal article" date="2019" name="Sci. Rep.">
        <title>Draft genome of Tanacetum cinerariifolium, the natural source of mosquito coil.</title>
        <authorList>
            <person name="Yamashiro T."/>
            <person name="Shiraishi A."/>
            <person name="Satake H."/>
            <person name="Nakayama K."/>
        </authorList>
    </citation>
    <scope>NUCLEOTIDE SEQUENCE</scope>
</reference>
<organism evidence="1">
    <name type="scientific">Tanacetum cinerariifolium</name>
    <name type="common">Dalmatian daisy</name>
    <name type="synonym">Chrysanthemum cinerariifolium</name>
    <dbReference type="NCBI Taxonomy" id="118510"/>
    <lineage>
        <taxon>Eukaryota</taxon>
        <taxon>Viridiplantae</taxon>
        <taxon>Streptophyta</taxon>
        <taxon>Embryophyta</taxon>
        <taxon>Tracheophyta</taxon>
        <taxon>Spermatophyta</taxon>
        <taxon>Magnoliopsida</taxon>
        <taxon>eudicotyledons</taxon>
        <taxon>Gunneridae</taxon>
        <taxon>Pentapetalae</taxon>
        <taxon>asterids</taxon>
        <taxon>campanulids</taxon>
        <taxon>Asterales</taxon>
        <taxon>Asteraceae</taxon>
        <taxon>Asteroideae</taxon>
        <taxon>Anthemideae</taxon>
        <taxon>Anthemidinae</taxon>
        <taxon>Tanacetum</taxon>
    </lineage>
</organism>
<comment type="caution">
    <text evidence="1">The sequence shown here is derived from an EMBL/GenBank/DDBJ whole genome shotgun (WGS) entry which is preliminary data.</text>
</comment>
<dbReference type="AlphaFoldDB" id="A0A699SX60"/>
<protein>
    <submittedName>
        <fullName evidence="1">Cytochrome P450 94A1-like</fullName>
    </submittedName>
</protein>
<feature type="non-terminal residue" evidence="1">
    <location>
        <position position="46"/>
    </location>
</feature>
<feature type="non-terminal residue" evidence="1">
    <location>
        <position position="1"/>
    </location>
</feature>
<name>A0A699SX60_TANCI</name>
<accession>A0A699SX60</accession>
<proteinExistence type="predicted"/>
<gene>
    <name evidence="1" type="ORF">Tci_873597</name>
</gene>
<evidence type="ECO:0000313" key="1">
    <source>
        <dbReference type="EMBL" id="GFD01628.1"/>
    </source>
</evidence>